<dbReference type="KEGG" id="afs:AFR_10210"/>
<dbReference type="eggNOG" id="COG2226">
    <property type="taxonomic scope" value="Bacteria"/>
</dbReference>
<dbReference type="OrthoDB" id="3172472at2"/>
<evidence type="ECO:0000259" key="1">
    <source>
        <dbReference type="Pfam" id="PF13649"/>
    </source>
</evidence>
<organism evidence="2 3">
    <name type="scientific">Actinoplanes friuliensis DSM 7358</name>
    <dbReference type="NCBI Taxonomy" id="1246995"/>
    <lineage>
        <taxon>Bacteria</taxon>
        <taxon>Bacillati</taxon>
        <taxon>Actinomycetota</taxon>
        <taxon>Actinomycetes</taxon>
        <taxon>Micromonosporales</taxon>
        <taxon>Micromonosporaceae</taxon>
        <taxon>Actinoplanes</taxon>
    </lineage>
</organism>
<dbReference type="InterPro" id="IPR041698">
    <property type="entry name" value="Methyltransf_25"/>
</dbReference>
<dbReference type="HOGENOM" id="CLU_069129_4_0_11"/>
<evidence type="ECO:0000313" key="2">
    <source>
        <dbReference type="EMBL" id="AGZ40331.1"/>
    </source>
</evidence>
<keyword evidence="2" id="KW-0808">Transferase</keyword>
<dbReference type="STRING" id="1246995.AFR_10210"/>
<protein>
    <submittedName>
        <fullName evidence="2">Methyltransferase</fullName>
    </submittedName>
</protein>
<proteinExistence type="predicted"/>
<reference evidence="2 3" key="1">
    <citation type="journal article" date="2014" name="J. Biotechnol.">
        <title>Complete genome sequence of the actinobacterium Actinoplanes friuliensis HAG 010964, producer of the lipopeptide antibiotic friulimycin.</title>
        <authorList>
            <person name="Ruckert C."/>
            <person name="Szczepanowski R."/>
            <person name="Albersmeier A."/>
            <person name="Goesmann A."/>
            <person name="Fischer N."/>
            <person name="Steinkamper A."/>
            <person name="Puhler A."/>
            <person name="Biener R."/>
            <person name="Schwartz D."/>
            <person name="Kalinowski J."/>
        </authorList>
    </citation>
    <scope>NUCLEOTIDE SEQUENCE [LARGE SCALE GENOMIC DNA]</scope>
    <source>
        <strain evidence="2 3">DSM 7358</strain>
    </source>
</reference>
<dbReference type="AlphaFoldDB" id="U5VXE4"/>
<dbReference type="CDD" id="cd02440">
    <property type="entry name" value="AdoMet_MTases"/>
    <property type="match status" value="1"/>
</dbReference>
<evidence type="ECO:0000313" key="3">
    <source>
        <dbReference type="Proteomes" id="UP000017746"/>
    </source>
</evidence>
<dbReference type="GO" id="GO:0008168">
    <property type="term" value="F:methyltransferase activity"/>
    <property type="evidence" value="ECO:0007669"/>
    <property type="project" value="UniProtKB-KW"/>
</dbReference>
<keyword evidence="3" id="KW-1185">Reference proteome</keyword>
<dbReference type="GO" id="GO:0032259">
    <property type="term" value="P:methylation"/>
    <property type="evidence" value="ECO:0007669"/>
    <property type="project" value="UniProtKB-KW"/>
</dbReference>
<name>U5VXE4_9ACTN</name>
<dbReference type="SUPFAM" id="SSF53335">
    <property type="entry name" value="S-adenosyl-L-methionine-dependent methyltransferases"/>
    <property type="match status" value="1"/>
</dbReference>
<dbReference type="Proteomes" id="UP000017746">
    <property type="component" value="Chromosome"/>
</dbReference>
<dbReference type="EMBL" id="CP006272">
    <property type="protein sequence ID" value="AGZ40331.1"/>
    <property type="molecule type" value="Genomic_DNA"/>
</dbReference>
<accession>U5VXE4</accession>
<dbReference type="PATRIC" id="fig|1246995.3.peg.2081"/>
<dbReference type="RefSeq" id="WP_023360104.1">
    <property type="nucleotide sequence ID" value="NC_022657.1"/>
</dbReference>
<sequence length="243" mass="26511">MSMFNDPGLFGRQWAAQYDATSNPDPARAVDFLAGMAGHGPVLELAIGTGRVALPLAARGIAVEGVEGSPEMVEKLRAKPGGADLPVVIGDMADVGVRGPYTLAYLVFNTLFNLVDAQRQADCFRNVARVLAPGGAFVIEAFVPNLADFERDEAQPQVRHVTEDSASFRMHRYDRAAQTFVRQNVTFSAAGVRLEPFGMSYLWPEQIDRLAEQAGLHLEARYAGWERAPFDAASTDHVSVYRL</sequence>
<gene>
    <name evidence="2" type="ORF">AFR_10210</name>
</gene>
<feature type="domain" description="Methyltransferase" evidence="1">
    <location>
        <begin position="42"/>
        <end position="135"/>
    </location>
</feature>
<dbReference type="Pfam" id="PF13649">
    <property type="entry name" value="Methyltransf_25"/>
    <property type="match status" value="1"/>
</dbReference>
<dbReference type="InterPro" id="IPR029063">
    <property type="entry name" value="SAM-dependent_MTases_sf"/>
</dbReference>
<keyword evidence="2" id="KW-0489">Methyltransferase</keyword>
<dbReference type="Gene3D" id="3.40.50.150">
    <property type="entry name" value="Vaccinia Virus protein VP39"/>
    <property type="match status" value="1"/>
</dbReference>